<dbReference type="Proteomes" id="UP000525078">
    <property type="component" value="Unassembled WGS sequence"/>
</dbReference>
<reference evidence="1 2" key="1">
    <citation type="journal article" date="2020" name="bioRxiv">
        <title>Sequence and annotation of 42 cannabis genomes reveals extensive copy number variation in cannabinoid synthesis and pathogen resistance genes.</title>
        <authorList>
            <person name="Mckernan K.J."/>
            <person name="Helbert Y."/>
            <person name="Kane L.T."/>
            <person name="Ebling H."/>
            <person name="Zhang L."/>
            <person name="Liu B."/>
            <person name="Eaton Z."/>
            <person name="Mclaughlin S."/>
            <person name="Kingan S."/>
            <person name="Baybayan P."/>
            <person name="Concepcion G."/>
            <person name="Jordan M."/>
            <person name="Riva A."/>
            <person name="Barbazuk W."/>
            <person name="Harkins T."/>
        </authorList>
    </citation>
    <scope>NUCLEOTIDE SEQUENCE [LARGE SCALE GENOMIC DNA]</scope>
    <source>
        <strain evidence="2">cv. Jamaican Lion 4</strain>
        <tissue evidence="1">Leaf</tissue>
    </source>
</reference>
<sequence>MLELEKLLDQWAPRLHSNEEIGPRIERETTRKPLEILTWMSKSLLLEFYGFKLLVWSLV</sequence>
<dbReference type="EMBL" id="JAATIP010000010">
    <property type="protein sequence ID" value="KAF4394534.1"/>
    <property type="molecule type" value="Genomic_DNA"/>
</dbReference>
<accession>A0A7J6HGX3</accession>
<evidence type="ECO:0000313" key="1">
    <source>
        <dbReference type="EMBL" id="KAF4394534.1"/>
    </source>
</evidence>
<name>A0A7J6HGX3_CANSA</name>
<evidence type="ECO:0000313" key="2">
    <source>
        <dbReference type="Proteomes" id="UP000525078"/>
    </source>
</evidence>
<proteinExistence type="predicted"/>
<dbReference type="AlphaFoldDB" id="A0A7J6HGX3"/>
<gene>
    <name evidence="1" type="ORF">F8388_020359</name>
</gene>
<protein>
    <submittedName>
        <fullName evidence="1">Uncharacterized protein</fullName>
    </submittedName>
</protein>
<comment type="caution">
    <text evidence="1">The sequence shown here is derived from an EMBL/GenBank/DDBJ whole genome shotgun (WGS) entry which is preliminary data.</text>
</comment>
<organism evidence="1 2">
    <name type="scientific">Cannabis sativa</name>
    <name type="common">Hemp</name>
    <name type="synonym">Marijuana</name>
    <dbReference type="NCBI Taxonomy" id="3483"/>
    <lineage>
        <taxon>Eukaryota</taxon>
        <taxon>Viridiplantae</taxon>
        <taxon>Streptophyta</taxon>
        <taxon>Embryophyta</taxon>
        <taxon>Tracheophyta</taxon>
        <taxon>Spermatophyta</taxon>
        <taxon>Magnoliopsida</taxon>
        <taxon>eudicotyledons</taxon>
        <taxon>Gunneridae</taxon>
        <taxon>Pentapetalae</taxon>
        <taxon>rosids</taxon>
        <taxon>fabids</taxon>
        <taxon>Rosales</taxon>
        <taxon>Cannabaceae</taxon>
        <taxon>Cannabis</taxon>
    </lineage>
</organism>